<organism evidence="1">
    <name type="scientific">human gut metagenome</name>
    <dbReference type="NCBI Taxonomy" id="408170"/>
    <lineage>
        <taxon>unclassified sequences</taxon>
        <taxon>metagenomes</taxon>
        <taxon>organismal metagenomes</taxon>
    </lineage>
</organism>
<protein>
    <submittedName>
        <fullName evidence="1">ATPase</fullName>
    </submittedName>
</protein>
<dbReference type="AlphaFoldDB" id="W1YBQ5"/>
<reference evidence="1" key="1">
    <citation type="submission" date="2013-12" db="EMBL/GenBank/DDBJ databases">
        <title>A Varibaculum cambriense genome reconstructed from a premature infant gut community with otherwise low bacterial novelty that shifts toward anaerobic metabolism during the third week of life.</title>
        <authorList>
            <person name="Brown C.T."/>
            <person name="Sharon I."/>
            <person name="Thomas B.C."/>
            <person name="Castelle C.J."/>
            <person name="Morowitz M.J."/>
            <person name="Banfield J.F."/>
        </authorList>
    </citation>
    <scope>NUCLEOTIDE SEQUENCE</scope>
</reference>
<name>W1YBQ5_9ZZZZ</name>
<accession>W1YBQ5</accession>
<proteinExistence type="predicted"/>
<evidence type="ECO:0000313" key="1">
    <source>
        <dbReference type="EMBL" id="ETJ39786.1"/>
    </source>
</evidence>
<comment type="caution">
    <text evidence="1">The sequence shown here is derived from an EMBL/GenBank/DDBJ whole genome shotgun (WGS) entry which is preliminary data.</text>
</comment>
<gene>
    <name evidence="1" type="ORF">Q604_UNBC06335G0001</name>
</gene>
<dbReference type="EMBL" id="AZMM01006335">
    <property type="protein sequence ID" value="ETJ39786.1"/>
    <property type="molecule type" value="Genomic_DNA"/>
</dbReference>
<sequence length="44" mass="4426">MSGLARTLAVTLTGLQGHLVQVEAHASQGLPGFTLVGLPDAAAR</sequence>